<gene>
    <name evidence="2" type="ORF">L917_01437</name>
</gene>
<feature type="region of interest" description="Disordered" evidence="1">
    <location>
        <begin position="1"/>
        <end position="60"/>
    </location>
</feature>
<feature type="compositionally biased region" description="Basic and acidic residues" evidence="1">
    <location>
        <begin position="46"/>
        <end position="60"/>
    </location>
</feature>
<dbReference type="EMBL" id="KI677511">
    <property type="protein sequence ID" value="ETM02041.1"/>
    <property type="molecule type" value="Genomic_DNA"/>
</dbReference>
<dbReference type="AlphaFoldDB" id="W2LZM5"/>
<proteinExistence type="predicted"/>
<sequence>MTVLKVRETMPSGPSAMTETTSTQTVTAEPTHKAVTSTKARPRPQRKLEPRVREQEDSVK</sequence>
<evidence type="ECO:0000256" key="1">
    <source>
        <dbReference type="SAM" id="MobiDB-lite"/>
    </source>
</evidence>
<reference evidence="2" key="1">
    <citation type="submission" date="2013-11" db="EMBL/GenBank/DDBJ databases">
        <title>The Genome Sequence of Phytophthora parasitica CHvinca01.</title>
        <authorList>
            <consortium name="The Broad Institute Genomics Platform"/>
            <person name="Russ C."/>
            <person name="Tyler B."/>
            <person name="Panabieres F."/>
            <person name="Shan W."/>
            <person name="Tripathy S."/>
            <person name="Grunwald N."/>
            <person name="Machado M."/>
            <person name="Johnson C.S."/>
            <person name="Arredondo F."/>
            <person name="Hong C."/>
            <person name="Coffey M."/>
            <person name="Young S.K."/>
            <person name="Zeng Q."/>
            <person name="Gargeya S."/>
            <person name="Fitzgerald M."/>
            <person name="Abouelleil A."/>
            <person name="Alvarado L."/>
            <person name="Chapman S.B."/>
            <person name="Gainer-Dewar J."/>
            <person name="Goldberg J."/>
            <person name="Griggs A."/>
            <person name="Gujja S."/>
            <person name="Hansen M."/>
            <person name="Howarth C."/>
            <person name="Imamovic A."/>
            <person name="Ireland A."/>
            <person name="Larimer J."/>
            <person name="McCowan C."/>
            <person name="Murphy C."/>
            <person name="Pearson M."/>
            <person name="Poon T.W."/>
            <person name="Priest M."/>
            <person name="Roberts A."/>
            <person name="Saif S."/>
            <person name="Shea T."/>
            <person name="Sykes S."/>
            <person name="Wortman J."/>
            <person name="Nusbaum C."/>
            <person name="Birren B."/>
        </authorList>
    </citation>
    <scope>NUCLEOTIDE SEQUENCE [LARGE SCALE GENOMIC DNA]</scope>
    <source>
        <strain evidence="2">CHvinca01</strain>
    </source>
</reference>
<feature type="compositionally biased region" description="Low complexity" evidence="1">
    <location>
        <begin position="14"/>
        <end position="29"/>
    </location>
</feature>
<name>W2LZM5_PHYNI</name>
<organism evidence="2">
    <name type="scientific">Phytophthora nicotianae</name>
    <name type="common">Potato buckeye rot agent</name>
    <name type="synonym">Phytophthora parasitica</name>
    <dbReference type="NCBI Taxonomy" id="4792"/>
    <lineage>
        <taxon>Eukaryota</taxon>
        <taxon>Sar</taxon>
        <taxon>Stramenopiles</taxon>
        <taxon>Oomycota</taxon>
        <taxon>Peronosporomycetes</taxon>
        <taxon>Peronosporales</taxon>
        <taxon>Peronosporaceae</taxon>
        <taxon>Phytophthora</taxon>
    </lineage>
</organism>
<dbReference type="Proteomes" id="UP000054423">
    <property type="component" value="Unassembled WGS sequence"/>
</dbReference>
<protein>
    <submittedName>
        <fullName evidence="2">Uncharacterized protein</fullName>
    </submittedName>
</protein>
<evidence type="ECO:0000313" key="2">
    <source>
        <dbReference type="EMBL" id="ETM02041.1"/>
    </source>
</evidence>
<accession>W2LZM5</accession>